<gene>
    <name evidence="1" type="ORF">RAN89_13985</name>
</gene>
<evidence type="ECO:0008006" key="3">
    <source>
        <dbReference type="Google" id="ProtNLM"/>
    </source>
</evidence>
<organism evidence="1 2">
    <name type="scientific">Rhodoferax mekongensis</name>
    <dbReference type="NCBI Taxonomy" id="3068341"/>
    <lineage>
        <taxon>Bacteria</taxon>
        <taxon>Pseudomonadati</taxon>
        <taxon>Pseudomonadota</taxon>
        <taxon>Betaproteobacteria</taxon>
        <taxon>Burkholderiales</taxon>
        <taxon>Comamonadaceae</taxon>
        <taxon>Rhodoferax</taxon>
    </lineage>
</organism>
<accession>A0ABZ0AWJ1</accession>
<protein>
    <recommendedName>
        <fullName evidence="3">HEPN domain-containing protein</fullName>
    </recommendedName>
</protein>
<evidence type="ECO:0000313" key="2">
    <source>
        <dbReference type="Proteomes" id="UP001302257"/>
    </source>
</evidence>
<dbReference type="EMBL" id="CP132507">
    <property type="protein sequence ID" value="WNO04012.1"/>
    <property type="molecule type" value="Genomic_DNA"/>
</dbReference>
<sequence>MLADLDELVMRCRDERARKYIDEAVRCYRSGAYRAAVVATWIAVCFDFVDKLRELAAAGDSHAEKITADLEKHQAAGDFQSAMKFEATIPSLALQFEFVSHTEKIDLERLKEDRNRCAHPSQNKTMTLKSLRLPLSYQDCIFETPYVTYSNTSQLKVTERWIGCWRTSGP</sequence>
<keyword evidence="2" id="KW-1185">Reference proteome</keyword>
<evidence type="ECO:0000313" key="1">
    <source>
        <dbReference type="EMBL" id="WNO04012.1"/>
    </source>
</evidence>
<dbReference type="RefSeq" id="WP_313866883.1">
    <property type="nucleotide sequence ID" value="NZ_CP132507.1"/>
</dbReference>
<proteinExistence type="predicted"/>
<dbReference type="Proteomes" id="UP001302257">
    <property type="component" value="Chromosome"/>
</dbReference>
<reference evidence="1 2" key="1">
    <citation type="submission" date="2023-08" db="EMBL/GenBank/DDBJ databases">
        <title>Rhodoferax potami sp. nov. and Rhodoferax mekongensis sp. nov., isolated from the Mekong River in Thailand.</title>
        <authorList>
            <person name="Kitikhun S."/>
            <person name="Charoenyingcharoen P."/>
            <person name="Siriarchawattana P."/>
            <person name="Likhitrattanapisal S."/>
            <person name="Nilsakha T."/>
            <person name="Chanpet A."/>
            <person name="Rattanawaree P."/>
            <person name="Ingsriswang S."/>
        </authorList>
    </citation>
    <scope>NUCLEOTIDE SEQUENCE [LARGE SCALE GENOMIC DNA]</scope>
    <source>
        <strain evidence="1 2">TBRC 17307</strain>
    </source>
</reference>
<name>A0ABZ0AWJ1_9BURK</name>